<evidence type="ECO:0000256" key="2">
    <source>
        <dbReference type="SAM" id="Phobius"/>
    </source>
</evidence>
<name>A0A124JUQ7_9SPHN</name>
<protein>
    <recommendedName>
        <fullName evidence="5">ATPase</fullName>
    </recommendedName>
</protein>
<feature type="coiled-coil region" evidence="1">
    <location>
        <begin position="590"/>
        <end position="635"/>
    </location>
</feature>
<organism evidence="3 4">
    <name type="scientific">Novosphingobium fuchskuhlense</name>
    <dbReference type="NCBI Taxonomy" id="1117702"/>
    <lineage>
        <taxon>Bacteria</taxon>
        <taxon>Pseudomonadati</taxon>
        <taxon>Pseudomonadota</taxon>
        <taxon>Alphaproteobacteria</taxon>
        <taxon>Sphingomonadales</taxon>
        <taxon>Sphingomonadaceae</taxon>
        <taxon>Novosphingobium</taxon>
    </lineage>
</organism>
<keyword evidence="4" id="KW-1185">Reference proteome</keyword>
<keyword evidence="1" id="KW-0175">Coiled coil</keyword>
<dbReference type="Proteomes" id="UP000058012">
    <property type="component" value="Unassembled WGS sequence"/>
</dbReference>
<evidence type="ECO:0000313" key="3">
    <source>
        <dbReference type="EMBL" id="KUR71497.1"/>
    </source>
</evidence>
<dbReference type="EMBL" id="LLZS01000007">
    <property type="protein sequence ID" value="KUR71497.1"/>
    <property type="molecule type" value="Genomic_DNA"/>
</dbReference>
<proteinExistence type="predicted"/>
<reference evidence="3 4" key="1">
    <citation type="submission" date="2015-10" db="EMBL/GenBank/DDBJ databases">
        <title>Draft genome sequence of Novosphingobium fuchskuhlense DSM 25065 isolated from a surface water sample of the southwest basin of Lake Grosse Fuchskuhle.</title>
        <authorList>
            <person name="Ruckert C."/>
            <person name="Winkler A."/>
            <person name="Glaeser J."/>
            <person name="Grossart H.-P."/>
            <person name="Kalinowski J."/>
            <person name="Glaeser S."/>
        </authorList>
    </citation>
    <scope>NUCLEOTIDE SEQUENCE [LARGE SCALE GENOMIC DNA]</scope>
    <source>
        <strain evidence="3 4">FNE08-7</strain>
    </source>
</reference>
<feature type="transmembrane region" description="Helical" evidence="2">
    <location>
        <begin position="57"/>
        <end position="81"/>
    </location>
</feature>
<dbReference type="AlphaFoldDB" id="A0A124JUQ7"/>
<feature type="coiled-coil region" evidence="1">
    <location>
        <begin position="725"/>
        <end position="752"/>
    </location>
</feature>
<evidence type="ECO:0000313" key="4">
    <source>
        <dbReference type="Proteomes" id="UP000058012"/>
    </source>
</evidence>
<accession>A0A124JUQ7</accession>
<evidence type="ECO:0008006" key="5">
    <source>
        <dbReference type="Google" id="ProtNLM"/>
    </source>
</evidence>
<dbReference type="Gene3D" id="1.20.120.20">
    <property type="entry name" value="Apolipoprotein"/>
    <property type="match status" value="1"/>
</dbReference>
<feature type="coiled-coil region" evidence="1">
    <location>
        <begin position="278"/>
        <end position="305"/>
    </location>
</feature>
<keyword evidence="2" id="KW-0812">Transmembrane</keyword>
<dbReference type="STRING" id="1117702.AQZ52_10620"/>
<feature type="transmembrane region" description="Helical" evidence="2">
    <location>
        <begin position="26"/>
        <end position="51"/>
    </location>
</feature>
<gene>
    <name evidence="3" type="ORF">AQZ52_10620</name>
</gene>
<keyword evidence="2" id="KW-0472">Membrane</keyword>
<sequence length="874" mass="93340">MAPAAEDSAPAWDDESVDTPRLEREWLGLAIAAALIAGWTAAFVAGNLAIFRQVQPLAIWTGLLSAWSAPVLVVLVTLLLVRRNSRREAARFGDAARLLSFESQRLERRLTAVNTELSLARDFIAAQGRDLESLGRIAVERISGSAGQLQSLIVGNGAQVDRIATVSDHALENMEKLRGQLPVIANSAKDVTNTIANAGRTAHNQLEDLVAGFQRLNEFGLASERQVGTVRERVSAALAEFEESAARIGEVSAAHFAALEEGAASHRQRLDTEEVAALAAMRARAETLNDELVRQRDAIIKAEEDTLAALGARFAAMRAESGAFSRSLGSAEETALRQFADRSETQLAALRHALETLGNDHEALISASRERLAAFEANATDLARRISEDASLLDEQLAARRANLEVAAAEQRAALTQSLADLDIAIRERRGAMAAAGAEAAEALARKLADLDTAVEAQRQRQLEEAHALGNQCDTIAAQVAAFTGVLQASGETGDATAATIDRALATLNQRLVDMREALAGTDGHIGTLTDAAVRLLELIQAGSEHAGTTLPAAIGSAQNGLGEFADRVEGIRSALGEAGDTGRSLSQDVETTRGALKAATAEMARLQKNLAVQAAEQEARLGELRNLLAAARDESTALAQGIEGELSGAVARLSDAAGRVGEDLREGAAKEIEALTARLGEEGNAAIVRVLQGRGAELIARLEDAIDNAASASRETAIQMRDQLAKVDELAGNLESRVTRARERAEEQVDNDFARRTALITESLNSTAIDITKVLSADVSETAWASYLRGDRGIFTRRAVSLLDSGEVRAVQQHYETDTEFRGHVNRYIHDFEAMLRQLLSTRDGHALGVTLLSSDMGKLYVALAQGIERLRT</sequence>
<evidence type="ECO:0000256" key="1">
    <source>
        <dbReference type="SAM" id="Coils"/>
    </source>
</evidence>
<keyword evidence="2" id="KW-1133">Transmembrane helix</keyword>
<comment type="caution">
    <text evidence="3">The sequence shown here is derived from an EMBL/GenBank/DDBJ whole genome shotgun (WGS) entry which is preliminary data.</text>
</comment>